<dbReference type="InterPro" id="IPR000253">
    <property type="entry name" value="FHA_dom"/>
</dbReference>
<evidence type="ECO:0000259" key="1">
    <source>
        <dbReference type="PROSITE" id="PS50006"/>
    </source>
</evidence>
<sequence length="210" mass="22959">MLGIAQTGVEVAKHDLPIVRRMNALTLQWHDAGQNKIQNIYEQQPSKNLGTVRIGRDPRQCDIVVTNPTVSGLHVEIFFHNQQQCFYIRNLRSPNPPLVDGKQLVQGEIPLSEGSLIYLGQMKLQVTAVTINSIPATILTPPSPAAQIQPQINLGHHHHQQSSPTHPRGVYALECPRCHKVSPAENLQIGCTWCGTSLAAAASVLVAPSN</sequence>
<dbReference type="STRING" id="56107.Cylst_3063"/>
<dbReference type="HOGENOM" id="CLU_1523679_0_0_3"/>
<accession>K9WZI9</accession>
<dbReference type="eggNOG" id="COG1716">
    <property type="taxonomic scope" value="Bacteria"/>
</dbReference>
<organism evidence="2 3">
    <name type="scientific">Cylindrospermum stagnale PCC 7417</name>
    <dbReference type="NCBI Taxonomy" id="56107"/>
    <lineage>
        <taxon>Bacteria</taxon>
        <taxon>Bacillati</taxon>
        <taxon>Cyanobacteriota</taxon>
        <taxon>Cyanophyceae</taxon>
        <taxon>Nostocales</taxon>
        <taxon>Nostocaceae</taxon>
        <taxon>Cylindrospermum</taxon>
    </lineage>
</organism>
<dbReference type="AlphaFoldDB" id="K9WZI9"/>
<dbReference type="CDD" id="cd00060">
    <property type="entry name" value="FHA"/>
    <property type="match status" value="1"/>
</dbReference>
<dbReference type="SUPFAM" id="SSF49879">
    <property type="entry name" value="SMAD/FHA domain"/>
    <property type="match status" value="1"/>
</dbReference>
<dbReference type="SMART" id="SM00240">
    <property type="entry name" value="FHA"/>
    <property type="match status" value="1"/>
</dbReference>
<dbReference type="Pfam" id="PF00498">
    <property type="entry name" value="FHA"/>
    <property type="match status" value="1"/>
</dbReference>
<feature type="domain" description="FHA" evidence="1">
    <location>
        <begin position="52"/>
        <end position="104"/>
    </location>
</feature>
<dbReference type="PROSITE" id="PS50006">
    <property type="entry name" value="FHA_DOMAIN"/>
    <property type="match status" value="1"/>
</dbReference>
<reference evidence="2 3" key="1">
    <citation type="submission" date="2012-06" db="EMBL/GenBank/DDBJ databases">
        <title>Finished chromosome of genome of Cylindrospermum stagnale PCC 7417.</title>
        <authorList>
            <consortium name="US DOE Joint Genome Institute"/>
            <person name="Gugger M."/>
            <person name="Coursin T."/>
            <person name="Rippka R."/>
            <person name="Tandeau De Marsac N."/>
            <person name="Huntemann M."/>
            <person name="Wei C.-L."/>
            <person name="Han J."/>
            <person name="Detter J.C."/>
            <person name="Han C."/>
            <person name="Tapia R."/>
            <person name="Chen A."/>
            <person name="Kyrpides N."/>
            <person name="Mavromatis K."/>
            <person name="Markowitz V."/>
            <person name="Szeto E."/>
            <person name="Ivanova N."/>
            <person name="Pagani I."/>
            <person name="Pati A."/>
            <person name="Goodwin L."/>
            <person name="Nordberg H.P."/>
            <person name="Cantor M.N."/>
            <person name="Hua S.X."/>
            <person name="Woyke T."/>
            <person name="Kerfeld C.A."/>
        </authorList>
    </citation>
    <scope>NUCLEOTIDE SEQUENCE [LARGE SCALE GENOMIC DNA]</scope>
    <source>
        <strain evidence="2 3">PCC 7417</strain>
    </source>
</reference>
<protein>
    <submittedName>
        <fullName evidence="2">FHA domain-containing protein</fullName>
    </submittedName>
</protein>
<dbReference type="KEGG" id="csg:Cylst_3063"/>
<dbReference type="Gene3D" id="2.60.200.20">
    <property type="match status" value="1"/>
</dbReference>
<dbReference type="PATRIC" id="fig|56107.3.peg.3360"/>
<dbReference type="EMBL" id="CP003642">
    <property type="protein sequence ID" value="AFZ25234.1"/>
    <property type="molecule type" value="Genomic_DNA"/>
</dbReference>
<dbReference type="InterPro" id="IPR008984">
    <property type="entry name" value="SMAD_FHA_dom_sf"/>
</dbReference>
<evidence type="ECO:0000313" key="3">
    <source>
        <dbReference type="Proteomes" id="UP000010475"/>
    </source>
</evidence>
<gene>
    <name evidence="2" type="ORF">Cylst_3063</name>
</gene>
<proteinExistence type="predicted"/>
<evidence type="ECO:0000313" key="2">
    <source>
        <dbReference type="EMBL" id="AFZ25234.1"/>
    </source>
</evidence>
<name>K9WZI9_9NOST</name>
<keyword evidence="3" id="KW-1185">Reference proteome</keyword>
<dbReference type="Proteomes" id="UP000010475">
    <property type="component" value="Chromosome"/>
</dbReference>